<comment type="caution">
    <text evidence="12">The sequence shown here is derived from an EMBL/GenBank/DDBJ whole genome shotgun (WGS) entry which is preliminary data.</text>
</comment>
<dbReference type="GO" id="GO:0006002">
    <property type="term" value="P:fructose 6-phosphate metabolic process"/>
    <property type="evidence" value="ECO:0007669"/>
    <property type="project" value="TreeGrafter"/>
</dbReference>
<dbReference type="Pfam" id="PF01380">
    <property type="entry name" value="SIS"/>
    <property type="match status" value="2"/>
</dbReference>
<dbReference type="InterPro" id="IPR017932">
    <property type="entry name" value="GATase_2_dom"/>
</dbReference>
<keyword evidence="6 12" id="KW-0032">Aminotransferase</keyword>
<dbReference type="GO" id="GO:0006047">
    <property type="term" value="P:UDP-N-acetylglucosamine metabolic process"/>
    <property type="evidence" value="ECO:0007669"/>
    <property type="project" value="TreeGrafter"/>
</dbReference>
<dbReference type="GO" id="GO:0006487">
    <property type="term" value="P:protein N-linked glycosylation"/>
    <property type="evidence" value="ECO:0007669"/>
    <property type="project" value="TreeGrafter"/>
</dbReference>
<dbReference type="PANTHER" id="PTHR10937">
    <property type="entry name" value="GLUCOSAMINE--FRUCTOSE-6-PHOSPHATE AMINOTRANSFERASE, ISOMERIZING"/>
    <property type="match status" value="1"/>
</dbReference>
<evidence type="ECO:0000256" key="9">
    <source>
        <dbReference type="ARBA" id="ARBA00022962"/>
    </source>
</evidence>
<dbReference type="InterPro" id="IPR005855">
    <property type="entry name" value="GFAT"/>
</dbReference>
<accession>A0A1J5TN87</accession>
<dbReference type="SUPFAM" id="SSF53697">
    <property type="entry name" value="SIS domain"/>
    <property type="match status" value="1"/>
</dbReference>
<dbReference type="FunFam" id="3.40.50.10490:FF:000001">
    <property type="entry name" value="Glutamine--fructose-6-phosphate aminotransferase [isomerizing]"/>
    <property type="match status" value="1"/>
</dbReference>
<keyword evidence="9" id="KW-0315">Glutamine amidotransferase</keyword>
<dbReference type="GO" id="GO:0097367">
    <property type="term" value="F:carbohydrate derivative binding"/>
    <property type="evidence" value="ECO:0007669"/>
    <property type="project" value="InterPro"/>
</dbReference>
<evidence type="ECO:0000259" key="10">
    <source>
        <dbReference type="PROSITE" id="PS51278"/>
    </source>
</evidence>
<evidence type="ECO:0000259" key="11">
    <source>
        <dbReference type="PROSITE" id="PS51464"/>
    </source>
</evidence>
<dbReference type="InterPro" id="IPR046348">
    <property type="entry name" value="SIS_dom_sf"/>
</dbReference>
<evidence type="ECO:0000256" key="1">
    <source>
        <dbReference type="ARBA" id="ARBA00001031"/>
    </source>
</evidence>
<dbReference type="InterPro" id="IPR001347">
    <property type="entry name" value="SIS_dom"/>
</dbReference>
<comment type="catalytic activity">
    <reaction evidence="1">
        <text>D-fructose 6-phosphate + L-glutamine = D-glucosamine 6-phosphate + L-glutamate</text>
        <dbReference type="Rhea" id="RHEA:13237"/>
        <dbReference type="ChEBI" id="CHEBI:29985"/>
        <dbReference type="ChEBI" id="CHEBI:58359"/>
        <dbReference type="ChEBI" id="CHEBI:58725"/>
        <dbReference type="ChEBI" id="CHEBI:61527"/>
        <dbReference type="EC" id="2.6.1.16"/>
    </reaction>
</comment>
<dbReference type="GO" id="GO:0004360">
    <property type="term" value="F:glutamine-fructose-6-phosphate transaminase (isomerizing) activity"/>
    <property type="evidence" value="ECO:0007669"/>
    <property type="project" value="UniProtKB-EC"/>
</dbReference>
<dbReference type="HAMAP" id="MF_00164">
    <property type="entry name" value="GlmS"/>
    <property type="match status" value="1"/>
</dbReference>
<dbReference type="FunFam" id="3.60.20.10:FF:000006">
    <property type="entry name" value="Glutamine--fructose-6-phosphate aminotransferase [isomerizing]"/>
    <property type="match status" value="1"/>
</dbReference>
<reference evidence="12" key="1">
    <citation type="submission" date="2016-10" db="EMBL/GenBank/DDBJ databases">
        <title>Sequence of Gallionella enrichment culture.</title>
        <authorList>
            <person name="Poehlein A."/>
            <person name="Muehling M."/>
            <person name="Daniel R."/>
        </authorList>
    </citation>
    <scope>NUCLEOTIDE SEQUENCE</scope>
</reference>
<feature type="domain" description="Glutamine amidotransferase type-2" evidence="10">
    <location>
        <begin position="2"/>
        <end position="225"/>
    </location>
</feature>
<keyword evidence="5" id="KW-0963">Cytoplasm</keyword>
<dbReference type="NCBIfam" id="NF001484">
    <property type="entry name" value="PRK00331.1"/>
    <property type="match status" value="1"/>
</dbReference>
<proteinExistence type="inferred from homology"/>
<dbReference type="EMBL" id="MLJW01000014">
    <property type="protein sequence ID" value="OIR13454.1"/>
    <property type="molecule type" value="Genomic_DNA"/>
</dbReference>
<dbReference type="SUPFAM" id="SSF56235">
    <property type="entry name" value="N-terminal nucleophile aminohydrolases (Ntn hydrolases)"/>
    <property type="match status" value="1"/>
</dbReference>
<comment type="subcellular location">
    <subcellularLocation>
        <location evidence="2">Cytoplasm</location>
    </subcellularLocation>
</comment>
<evidence type="ECO:0000256" key="3">
    <source>
        <dbReference type="ARBA" id="ARBA00012916"/>
    </source>
</evidence>
<dbReference type="PROSITE" id="PS51464">
    <property type="entry name" value="SIS"/>
    <property type="match status" value="2"/>
</dbReference>
<dbReference type="CDD" id="cd05009">
    <property type="entry name" value="SIS_GlmS_GlmD_2"/>
    <property type="match status" value="1"/>
</dbReference>
<dbReference type="PROSITE" id="PS51278">
    <property type="entry name" value="GATASE_TYPE_2"/>
    <property type="match status" value="1"/>
</dbReference>
<dbReference type="Gene3D" id="3.60.20.10">
    <property type="entry name" value="Glutamine Phosphoribosylpyrophosphate, subunit 1, domain 1"/>
    <property type="match status" value="1"/>
</dbReference>
<name>A0A1J5TN87_9ZZZZ</name>
<sequence>MCGIVGYVGKHKAATILLEGLKRLEYRGYDSAGLAVLQNGRIDVAKKVGRVDVLVREASRHSFTGRCGICHTRWATHGGVTDANAHPHVSSDGKLALVHNGVIENFSSIKKFLLSKGYTFQSETDTEVLCNLVAYHYAKEQETAGHSRFFESVRKTLLHVEGTYGIAVVCVDNPDEIVAARKGSPLLLGVGDSEYLLASDASALVSRTRNVVYLKDGELVHLTPTDFAISTIDQAEVAPVVDTITWSIKDAELNGHAHFMEKEIFEQPAALENAMRGRFSEDGSTAQFGGLNITAADLRMIDRLVFTSCGTAWHACLVAEHLIERFARLPVEVDYASEFRYRNAPLDRDVLFFVISQSGETIDTLAALREAKRKGYKVMAICNVVGSTIAREADGGIYQHAGPEIGVASTKAFTSQLLIVAMFALYVARLRDMSFADGAAYVQALKGTPDLVRKTLEQAPRIREIAKRYSQYGDFLFLGRLSLFPIALEGALKLKEISYIHAEGYPAAEMKHGPIALVNEQCPTVFFVPKGEIFNKLVSSMQEIKARKGKIIAIVTEGCEIPAGLADEVISIPDCHEAVLPIIASVPVQLLSYYIAVERGCDVDKPRNLAKSVTVE</sequence>
<evidence type="ECO:0000256" key="6">
    <source>
        <dbReference type="ARBA" id="ARBA00022576"/>
    </source>
</evidence>
<dbReference type="CDD" id="cd05008">
    <property type="entry name" value="SIS_GlmS_GlmD_1"/>
    <property type="match status" value="1"/>
</dbReference>
<dbReference type="AlphaFoldDB" id="A0A1J5TN87"/>
<keyword evidence="7 12" id="KW-0808">Transferase</keyword>
<evidence type="ECO:0000256" key="7">
    <source>
        <dbReference type="ARBA" id="ARBA00022679"/>
    </source>
</evidence>
<dbReference type="NCBIfam" id="TIGR01135">
    <property type="entry name" value="glmS"/>
    <property type="match status" value="1"/>
</dbReference>
<evidence type="ECO:0000256" key="4">
    <source>
        <dbReference type="ARBA" id="ARBA00016090"/>
    </source>
</evidence>
<evidence type="ECO:0000256" key="2">
    <source>
        <dbReference type="ARBA" id="ARBA00004496"/>
    </source>
</evidence>
<organism evidence="12">
    <name type="scientific">mine drainage metagenome</name>
    <dbReference type="NCBI Taxonomy" id="410659"/>
    <lineage>
        <taxon>unclassified sequences</taxon>
        <taxon>metagenomes</taxon>
        <taxon>ecological metagenomes</taxon>
    </lineage>
</organism>
<dbReference type="InterPro" id="IPR029055">
    <property type="entry name" value="Ntn_hydrolases_N"/>
</dbReference>
<dbReference type="EC" id="2.6.1.16" evidence="3"/>
<evidence type="ECO:0000256" key="8">
    <source>
        <dbReference type="ARBA" id="ARBA00022737"/>
    </source>
</evidence>
<dbReference type="CDD" id="cd00714">
    <property type="entry name" value="GFAT"/>
    <property type="match status" value="1"/>
</dbReference>
<keyword evidence="8" id="KW-0677">Repeat</keyword>
<dbReference type="PANTHER" id="PTHR10937:SF0">
    <property type="entry name" value="GLUTAMINE--FRUCTOSE-6-PHOSPHATE TRANSAMINASE (ISOMERIZING)"/>
    <property type="match status" value="1"/>
</dbReference>
<dbReference type="GO" id="GO:0005829">
    <property type="term" value="C:cytosol"/>
    <property type="evidence" value="ECO:0007669"/>
    <property type="project" value="TreeGrafter"/>
</dbReference>
<dbReference type="InterPro" id="IPR035466">
    <property type="entry name" value="GlmS/AgaS_SIS"/>
</dbReference>
<evidence type="ECO:0000256" key="5">
    <source>
        <dbReference type="ARBA" id="ARBA00022490"/>
    </source>
</evidence>
<feature type="domain" description="SIS" evidence="11">
    <location>
        <begin position="294"/>
        <end position="433"/>
    </location>
</feature>
<dbReference type="InterPro" id="IPR035490">
    <property type="entry name" value="GlmS/FrlB_SIS"/>
</dbReference>
<evidence type="ECO:0000313" key="12">
    <source>
        <dbReference type="EMBL" id="OIR13454.1"/>
    </source>
</evidence>
<feature type="domain" description="SIS" evidence="11">
    <location>
        <begin position="465"/>
        <end position="606"/>
    </location>
</feature>
<protein>
    <recommendedName>
        <fullName evidence="4">Glutamine--fructose-6-phosphate aminotransferase [isomerizing]</fullName>
        <ecNumber evidence="3">2.6.1.16</ecNumber>
    </recommendedName>
</protein>
<dbReference type="Pfam" id="PF13522">
    <property type="entry name" value="GATase_6"/>
    <property type="match status" value="1"/>
</dbReference>
<dbReference type="Gene3D" id="3.40.50.10490">
    <property type="entry name" value="Glucose-6-phosphate isomerase like protein, domain 1"/>
    <property type="match status" value="2"/>
</dbReference>
<dbReference type="InterPro" id="IPR047084">
    <property type="entry name" value="GFAT_N"/>
</dbReference>
<gene>
    <name evidence="12" type="primary">glmS_2</name>
    <name evidence="12" type="ORF">GALL_52700</name>
</gene>